<dbReference type="STRING" id="46731.A0A3M6U3S5"/>
<evidence type="ECO:0000313" key="7">
    <source>
        <dbReference type="Proteomes" id="UP000275408"/>
    </source>
</evidence>
<name>A0A3M6U3S5_POCDA</name>
<comment type="caution">
    <text evidence="6">The sequence shown here is derived from an EMBL/GenBank/DDBJ whole genome shotgun (WGS) entry which is preliminary data.</text>
</comment>
<dbReference type="GO" id="GO:0005739">
    <property type="term" value="C:mitochondrion"/>
    <property type="evidence" value="ECO:0007669"/>
    <property type="project" value="UniProtKB-SubCell"/>
</dbReference>
<evidence type="ECO:0000256" key="3">
    <source>
        <dbReference type="ARBA" id="ARBA00023128"/>
    </source>
</evidence>
<evidence type="ECO:0000256" key="2">
    <source>
        <dbReference type="ARBA" id="ARBA00022946"/>
    </source>
</evidence>
<dbReference type="InterPro" id="IPR011765">
    <property type="entry name" value="Pept_M16_N"/>
</dbReference>
<feature type="non-terminal residue" evidence="6">
    <location>
        <position position="488"/>
    </location>
</feature>
<evidence type="ECO:0000259" key="4">
    <source>
        <dbReference type="Pfam" id="PF00675"/>
    </source>
</evidence>
<dbReference type="InterPro" id="IPR050361">
    <property type="entry name" value="MPP/UQCRC_Complex"/>
</dbReference>
<dbReference type="InterPro" id="IPR007863">
    <property type="entry name" value="Peptidase_M16_C"/>
</dbReference>
<keyword evidence="3" id="KW-0496">Mitochondrion</keyword>
<reference evidence="6 7" key="1">
    <citation type="journal article" date="2018" name="Sci. Rep.">
        <title>Comparative analysis of the Pocillopora damicornis genome highlights role of immune system in coral evolution.</title>
        <authorList>
            <person name="Cunning R."/>
            <person name="Bay R.A."/>
            <person name="Gillette P."/>
            <person name="Baker A.C."/>
            <person name="Traylor-Knowles N."/>
        </authorList>
    </citation>
    <scope>NUCLEOTIDE SEQUENCE [LARGE SCALE GENOMIC DNA]</scope>
    <source>
        <strain evidence="6">RSMAS</strain>
        <tissue evidence="6">Whole animal</tissue>
    </source>
</reference>
<feature type="domain" description="Peptidase M16 N-terminal" evidence="4">
    <location>
        <begin position="107"/>
        <end position="251"/>
    </location>
</feature>
<dbReference type="Proteomes" id="UP000275408">
    <property type="component" value="Unassembled WGS sequence"/>
</dbReference>
<dbReference type="GO" id="GO:0046872">
    <property type="term" value="F:metal ion binding"/>
    <property type="evidence" value="ECO:0007669"/>
    <property type="project" value="InterPro"/>
</dbReference>
<feature type="domain" description="Peptidase M16 C-terminal" evidence="5">
    <location>
        <begin position="259"/>
        <end position="439"/>
    </location>
</feature>
<dbReference type="EMBL" id="RCHS01002303">
    <property type="protein sequence ID" value="RMX48229.1"/>
    <property type="molecule type" value="Genomic_DNA"/>
</dbReference>
<dbReference type="Pfam" id="PF00675">
    <property type="entry name" value="Peptidase_M16"/>
    <property type="match status" value="1"/>
</dbReference>
<dbReference type="AlphaFoldDB" id="A0A3M6U3S5"/>
<dbReference type="InterPro" id="IPR011249">
    <property type="entry name" value="Metalloenz_LuxS/M16"/>
</dbReference>
<dbReference type="PANTHER" id="PTHR11851:SF226">
    <property type="entry name" value="CYTOCHROME B-C1 COMPLEX SUBUNIT 2, MITOCHONDRIAL"/>
    <property type="match status" value="1"/>
</dbReference>
<dbReference type="Pfam" id="PF05193">
    <property type="entry name" value="Peptidase_M16_C"/>
    <property type="match status" value="1"/>
</dbReference>
<organism evidence="6 7">
    <name type="scientific">Pocillopora damicornis</name>
    <name type="common">Cauliflower coral</name>
    <name type="synonym">Millepora damicornis</name>
    <dbReference type="NCBI Taxonomy" id="46731"/>
    <lineage>
        <taxon>Eukaryota</taxon>
        <taxon>Metazoa</taxon>
        <taxon>Cnidaria</taxon>
        <taxon>Anthozoa</taxon>
        <taxon>Hexacorallia</taxon>
        <taxon>Scleractinia</taxon>
        <taxon>Astrocoeniina</taxon>
        <taxon>Pocilloporidae</taxon>
        <taxon>Pocillopora</taxon>
    </lineage>
</organism>
<evidence type="ECO:0000313" key="6">
    <source>
        <dbReference type="EMBL" id="RMX48229.1"/>
    </source>
</evidence>
<dbReference type="FunFam" id="3.30.830.10:FF:000021">
    <property type="entry name" value="Cytochrome b-c1 complex subunit 2"/>
    <property type="match status" value="1"/>
</dbReference>
<proteinExistence type="predicted"/>
<evidence type="ECO:0000256" key="1">
    <source>
        <dbReference type="ARBA" id="ARBA00004173"/>
    </source>
</evidence>
<evidence type="ECO:0008006" key="8">
    <source>
        <dbReference type="Google" id="ProtNLM"/>
    </source>
</evidence>
<dbReference type="PANTHER" id="PTHR11851">
    <property type="entry name" value="METALLOPROTEASE"/>
    <property type="match status" value="1"/>
</dbReference>
<dbReference type="OrthoDB" id="6369905at2759"/>
<keyword evidence="2" id="KW-0809">Transit peptide</keyword>
<keyword evidence="7" id="KW-1185">Reference proteome</keyword>
<feature type="non-terminal residue" evidence="6">
    <location>
        <position position="1"/>
    </location>
</feature>
<dbReference type="Gene3D" id="3.30.830.10">
    <property type="entry name" value="Metalloenzyme, LuxS/M16 peptidase-like"/>
    <property type="match status" value="2"/>
</dbReference>
<gene>
    <name evidence="6" type="ORF">pdam_00005401</name>
</gene>
<sequence length="488" mass="52683">NRKCVIVLKKRFLITSGSPLKLLWSIPYPVSAKVAVLQVIGTKMLPLSRRLPSISKGISCATSSKRLYAYAASPLNEPLADTQTGAGEGVDLTPQSVQVTTLENGLRVASLETHSPKSRIGLFINAASRHETPSTLGITHALRSAAFLGNVDYSGFRITRELEHYGATLEATCNRENLVYSADCLRSNIGLVVDNLANIVKKPTFYGWEVDQVTDRLKLDLAIKDAQPPINVVEELHRVAFRKTLGNSLYCLPHRTGKFSSELLKEYTQECYVGQRMTLVGVGVDHSQLVDWAKSTLSFLPKGEPATKEAAKYHGGEVVHFSSGQLVHAVLATEGASLGSKDLLTLSVYQKILGATPYIKWGSNSISNRLLMTATESTSGAVAASAFNASYSDSGLFGFYVVAEPSDVSKVMKSVIGQFSKASKGDISDQEVTRAKNQMKAHILMNGESQETLFEDIGSQISTKGSYTAPQEVAAAVDSVTKADILTS</sequence>
<protein>
    <recommendedName>
        <fullName evidence="8">Cytochrome b-c1 complex subunit 2, mitochondrial</fullName>
    </recommendedName>
</protein>
<dbReference type="FunFam" id="3.30.830.10:FF:000039">
    <property type="entry name" value="Ubiquinol-cytochrome c reductase core subunit 2"/>
    <property type="match status" value="1"/>
</dbReference>
<dbReference type="SUPFAM" id="SSF63411">
    <property type="entry name" value="LuxS/MPP-like metallohydrolase"/>
    <property type="match status" value="2"/>
</dbReference>
<accession>A0A3M6U3S5</accession>
<comment type="subcellular location">
    <subcellularLocation>
        <location evidence="1">Mitochondrion</location>
    </subcellularLocation>
</comment>
<dbReference type="GO" id="GO:0016020">
    <property type="term" value="C:membrane"/>
    <property type="evidence" value="ECO:0007669"/>
    <property type="project" value="UniProtKB-ARBA"/>
</dbReference>
<evidence type="ECO:0000259" key="5">
    <source>
        <dbReference type="Pfam" id="PF05193"/>
    </source>
</evidence>